<dbReference type="Proteomes" id="UP000565205">
    <property type="component" value="Unassembled WGS sequence"/>
</dbReference>
<dbReference type="InterPro" id="IPR037402">
    <property type="entry name" value="YidZ_PBP2"/>
</dbReference>
<dbReference type="InterPro" id="IPR005119">
    <property type="entry name" value="LysR_subst-bd"/>
</dbReference>
<protein>
    <submittedName>
        <fullName evidence="6">LysR family transcriptional regulator</fullName>
    </submittedName>
</protein>
<accession>A0A850NVS8</accession>
<gene>
    <name evidence="6" type="ORF">HUK83_14685</name>
</gene>
<evidence type="ECO:0000256" key="1">
    <source>
        <dbReference type="ARBA" id="ARBA00009437"/>
    </source>
</evidence>
<comment type="caution">
    <text evidence="6">The sequence shown here is derived from an EMBL/GenBank/DDBJ whole genome shotgun (WGS) entry which is preliminary data.</text>
</comment>
<dbReference type="Gene3D" id="3.40.190.10">
    <property type="entry name" value="Periplasmic binding protein-like II"/>
    <property type="match status" value="1"/>
</dbReference>
<evidence type="ECO:0000256" key="2">
    <source>
        <dbReference type="ARBA" id="ARBA00023015"/>
    </source>
</evidence>
<organism evidence="6 7">
    <name type="scientific">Endobacter medicaginis</name>
    <dbReference type="NCBI Taxonomy" id="1181271"/>
    <lineage>
        <taxon>Bacteria</taxon>
        <taxon>Pseudomonadati</taxon>
        <taxon>Pseudomonadota</taxon>
        <taxon>Alphaproteobacteria</taxon>
        <taxon>Acetobacterales</taxon>
        <taxon>Acetobacteraceae</taxon>
        <taxon>Endobacter</taxon>
    </lineage>
</organism>
<dbReference type="GO" id="GO:0006355">
    <property type="term" value="P:regulation of DNA-templated transcription"/>
    <property type="evidence" value="ECO:0007669"/>
    <property type="project" value="InterPro"/>
</dbReference>
<keyword evidence="3" id="KW-0238">DNA-binding</keyword>
<dbReference type="InterPro" id="IPR050389">
    <property type="entry name" value="LysR-type_TF"/>
</dbReference>
<evidence type="ECO:0000256" key="4">
    <source>
        <dbReference type="ARBA" id="ARBA00023163"/>
    </source>
</evidence>
<dbReference type="EMBL" id="JABXXQ010000416">
    <property type="protein sequence ID" value="NVN31572.1"/>
    <property type="molecule type" value="Genomic_DNA"/>
</dbReference>
<proteinExistence type="inferred from homology"/>
<dbReference type="AlphaFoldDB" id="A0A850NVS8"/>
<dbReference type="CDD" id="cd08417">
    <property type="entry name" value="PBP2_Nitroaromatics_like"/>
    <property type="match status" value="1"/>
</dbReference>
<dbReference type="RefSeq" id="WP_256124399.1">
    <property type="nucleotide sequence ID" value="NZ_JABXXQ010000416.1"/>
</dbReference>
<evidence type="ECO:0000259" key="5">
    <source>
        <dbReference type="Pfam" id="PF03466"/>
    </source>
</evidence>
<dbReference type="Pfam" id="PF03466">
    <property type="entry name" value="LysR_substrate"/>
    <property type="match status" value="1"/>
</dbReference>
<dbReference type="PANTHER" id="PTHR30118:SF15">
    <property type="entry name" value="TRANSCRIPTIONAL REGULATORY PROTEIN"/>
    <property type="match status" value="1"/>
</dbReference>
<feature type="non-terminal residue" evidence="6">
    <location>
        <position position="1"/>
    </location>
</feature>
<dbReference type="SUPFAM" id="SSF53850">
    <property type="entry name" value="Periplasmic binding protein-like II"/>
    <property type="match status" value="1"/>
</dbReference>
<evidence type="ECO:0000256" key="3">
    <source>
        <dbReference type="ARBA" id="ARBA00023125"/>
    </source>
</evidence>
<name>A0A850NVS8_9PROT</name>
<keyword evidence="2" id="KW-0805">Transcription regulation</keyword>
<evidence type="ECO:0000313" key="7">
    <source>
        <dbReference type="Proteomes" id="UP000565205"/>
    </source>
</evidence>
<evidence type="ECO:0000313" key="6">
    <source>
        <dbReference type="EMBL" id="NVN31572.1"/>
    </source>
</evidence>
<sequence>VATGEVARQLGSGQLDLAIERRLPPHPQMRELALVDDDLVVAMRRDHPAAANLSRSHYLAATHVSVAPLGETGTIDLLLRNDGRERRIGIVCQHYFAACQIAAAGEMLLTLPRSYARRMADLLPIAVCELPLRIRPYPLLAYWHDSRDDDPALAWLRERIADAVIAATGDTLTPVRRTAP</sequence>
<feature type="domain" description="LysR substrate-binding" evidence="5">
    <location>
        <begin position="3"/>
        <end position="162"/>
    </location>
</feature>
<keyword evidence="4" id="KW-0804">Transcription</keyword>
<dbReference type="GO" id="GO:0003677">
    <property type="term" value="F:DNA binding"/>
    <property type="evidence" value="ECO:0007669"/>
    <property type="project" value="UniProtKB-KW"/>
</dbReference>
<dbReference type="PANTHER" id="PTHR30118">
    <property type="entry name" value="HTH-TYPE TRANSCRIPTIONAL REGULATOR LEUO-RELATED"/>
    <property type="match status" value="1"/>
</dbReference>
<reference evidence="6 7" key="1">
    <citation type="submission" date="2020-06" db="EMBL/GenBank/DDBJ databases">
        <title>Description of novel acetic acid bacteria.</title>
        <authorList>
            <person name="Sombolestani A."/>
        </authorList>
    </citation>
    <scope>NUCLEOTIDE SEQUENCE [LARGE SCALE GENOMIC DNA]</scope>
    <source>
        <strain evidence="6 7">LMG 26838</strain>
    </source>
</reference>
<comment type="similarity">
    <text evidence="1">Belongs to the LysR transcriptional regulatory family.</text>
</comment>